<gene>
    <name evidence="1" type="ORF">Q31a_39210</name>
</gene>
<evidence type="ECO:0000313" key="2">
    <source>
        <dbReference type="Proteomes" id="UP000318017"/>
    </source>
</evidence>
<name>A0A518GAH7_9BACT</name>
<dbReference type="AlphaFoldDB" id="A0A518GAH7"/>
<dbReference type="KEGG" id="ahel:Q31a_39210"/>
<organism evidence="1 2">
    <name type="scientific">Aureliella helgolandensis</name>
    <dbReference type="NCBI Taxonomy" id="2527968"/>
    <lineage>
        <taxon>Bacteria</taxon>
        <taxon>Pseudomonadati</taxon>
        <taxon>Planctomycetota</taxon>
        <taxon>Planctomycetia</taxon>
        <taxon>Pirellulales</taxon>
        <taxon>Pirellulaceae</taxon>
        <taxon>Aureliella</taxon>
    </lineage>
</organism>
<proteinExistence type="predicted"/>
<dbReference type="Proteomes" id="UP000318017">
    <property type="component" value="Chromosome"/>
</dbReference>
<reference evidence="1 2" key="1">
    <citation type="submission" date="2019-02" db="EMBL/GenBank/DDBJ databases">
        <title>Deep-cultivation of Planctomycetes and their phenomic and genomic characterization uncovers novel biology.</title>
        <authorList>
            <person name="Wiegand S."/>
            <person name="Jogler M."/>
            <person name="Boedeker C."/>
            <person name="Pinto D."/>
            <person name="Vollmers J."/>
            <person name="Rivas-Marin E."/>
            <person name="Kohn T."/>
            <person name="Peeters S.H."/>
            <person name="Heuer A."/>
            <person name="Rast P."/>
            <person name="Oberbeckmann S."/>
            <person name="Bunk B."/>
            <person name="Jeske O."/>
            <person name="Meyerdierks A."/>
            <person name="Storesund J.E."/>
            <person name="Kallscheuer N."/>
            <person name="Luecker S."/>
            <person name="Lage O.M."/>
            <person name="Pohl T."/>
            <person name="Merkel B.J."/>
            <person name="Hornburger P."/>
            <person name="Mueller R.-W."/>
            <person name="Bruemmer F."/>
            <person name="Labrenz M."/>
            <person name="Spormann A.M."/>
            <person name="Op den Camp H."/>
            <person name="Overmann J."/>
            <person name="Amann R."/>
            <person name="Jetten M.S.M."/>
            <person name="Mascher T."/>
            <person name="Medema M.H."/>
            <person name="Devos D.P."/>
            <person name="Kaster A.-K."/>
            <person name="Ovreas L."/>
            <person name="Rohde M."/>
            <person name="Galperin M.Y."/>
            <person name="Jogler C."/>
        </authorList>
    </citation>
    <scope>NUCLEOTIDE SEQUENCE [LARGE SCALE GENOMIC DNA]</scope>
    <source>
        <strain evidence="1 2">Q31a</strain>
    </source>
</reference>
<protein>
    <submittedName>
        <fullName evidence="1">Uncharacterized protein</fullName>
    </submittedName>
</protein>
<sequence>MGAVCALELGEDLRFHSETAPMEGLGAKQEMFRECVSMQVSAP</sequence>
<accession>A0A518GAH7</accession>
<dbReference type="EMBL" id="CP036298">
    <property type="protein sequence ID" value="QDV25595.1"/>
    <property type="molecule type" value="Genomic_DNA"/>
</dbReference>
<keyword evidence="2" id="KW-1185">Reference proteome</keyword>
<evidence type="ECO:0000313" key="1">
    <source>
        <dbReference type="EMBL" id="QDV25595.1"/>
    </source>
</evidence>